<dbReference type="GO" id="GO:0051536">
    <property type="term" value="F:iron-sulfur cluster binding"/>
    <property type="evidence" value="ECO:0007669"/>
    <property type="project" value="UniProtKB-KW"/>
</dbReference>
<evidence type="ECO:0000256" key="6">
    <source>
        <dbReference type="ARBA" id="ARBA00023014"/>
    </source>
</evidence>
<organism evidence="9 10">
    <name type="scientific">Desulfacinum infernum DSM 9756</name>
    <dbReference type="NCBI Taxonomy" id="1121391"/>
    <lineage>
        <taxon>Bacteria</taxon>
        <taxon>Pseudomonadati</taxon>
        <taxon>Thermodesulfobacteriota</taxon>
        <taxon>Syntrophobacteria</taxon>
        <taxon>Syntrophobacterales</taxon>
        <taxon>Syntrophobacteraceae</taxon>
        <taxon>Desulfacinum</taxon>
    </lineage>
</organism>
<dbReference type="STRING" id="1121391.SAMN02745206_01303"/>
<gene>
    <name evidence="9" type="ORF">SAMN02745206_01303</name>
</gene>
<keyword evidence="2 7" id="KW-0813">Transport</keyword>
<dbReference type="InterPro" id="IPR017896">
    <property type="entry name" value="4Fe4S_Fe-S-bd"/>
</dbReference>
<dbReference type="SUPFAM" id="SSF54862">
    <property type="entry name" value="4Fe-4S ferredoxins"/>
    <property type="match status" value="1"/>
</dbReference>
<evidence type="ECO:0000256" key="2">
    <source>
        <dbReference type="ARBA" id="ARBA00022448"/>
    </source>
</evidence>
<evidence type="ECO:0000256" key="1">
    <source>
        <dbReference type="ARBA" id="ARBA00003532"/>
    </source>
</evidence>
<dbReference type="OrthoDB" id="164224at2"/>
<accession>A0A1M4YM47</accession>
<dbReference type="Pfam" id="PF13459">
    <property type="entry name" value="Fer4_15"/>
    <property type="match status" value="1"/>
</dbReference>
<dbReference type="GO" id="GO:0005506">
    <property type="term" value="F:iron ion binding"/>
    <property type="evidence" value="ECO:0007669"/>
    <property type="project" value="UniProtKB-UniRule"/>
</dbReference>
<keyword evidence="10" id="KW-1185">Reference proteome</keyword>
<proteinExistence type="predicted"/>
<evidence type="ECO:0000256" key="5">
    <source>
        <dbReference type="ARBA" id="ARBA00023004"/>
    </source>
</evidence>
<dbReference type="PANTHER" id="PTHR36923:SF3">
    <property type="entry name" value="FERREDOXIN"/>
    <property type="match status" value="1"/>
</dbReference>
<dbReference type="EMBL" id="FQVB01000010">
    <property type="protein sequence ID" value="SHF06895.1"/>
    <property type="molecule type" value="Genomic_DNA"/>
</dbReference>
<dbReference type="PANTHER" id="PTHR36923">
    <property type="entry name" value="FERREDOXIN"/>
    <property type="match status" value="1"/>
</dbReference>
<evidence type="ECO:0000256" key="4">
    <source>
        <dbReference type="ARBA" id="ARBA00022982"/>
    </source>
</evidence>
<feature type="domain" description="4Fe-4S ferredoxin-type" evidence="8">
    <location>
        <begin position="1"/>
        <end position="29"/>
    </location>
</feature>
<dbReference type="GO" id="GO:0009055">
    <property type="term" value="F:electron transfer activity"/>
    <property type="evidence" value="ECO:0007669"/>
    <property type="project" value="UniProtKB-UniRule"/>
</dbReference>
<evidence type="ECO:0000256" key="3">
    <source>
        <dbReference type="ARBA" id="ARBA00022723"/>
    </source>
</evidence>
<dbReference type="PROSITE" id="PS51379">
    <property type="entry name" value="4FE4S_FER_2"/>
    <property type="match status" value="1"/>
</dbReference>
<evidence type="ECO:0000259" key="8">
    <source>
        <dbReference type="PROSITE" id="PS51379"/>
    </source>
</evidence>
<comment type="function">
    <text evidence="1 7">Ferredoxins are iron-sulfur proteins that transfer electrons in a wide variety of metabolic reactions.</text>
</comment>
<keyword evidence="3 7" id="KW-0479">Metal-binding</keyword>
<name>A0A1M4YM47_9BACT</name>
<reference evidence="10" key="1">
    <citation type="submission" date="2016-11" db="EMBL/GenBank/DDBJ databases">
        <authorList>
            <person name="Varghese N."/>
            <person name="Submissions S."/>
        </authorList>
    </citation>
    <scope>NUCLEOTIDE SEQUENCE [LARGE SCALE GENOMIC DNA]</scope>
    <source>
        <strain evidence="10">DSM 9756</strain>
    </source>
</reference>
<dbReference type="Proteomes" id="UP000184076">
    <property type="component" value="Unassembled WGS sequence"/>
</dbReference>
<protein>
    <recommendedName>
        <fullName evidence="7">Ferredoxin</fullName>
    </recommendedName>
</protein>
<dbReference type="Gene3D" id="3.30.70.20">
    <property type="match status" value="1"/>
</dbReference>
<evidence type="ECO:0000313" key="10">
    <source>
        <dbReference type="Proteomes" id="UP000184076"/>
    </source>
</evidence>
<keyword evidence="5 7" id="KW-0408">Iron</keyword>
<keyword evidence="4 7" id="KW-0249">Electron transport</keyword>
<evidence type="ECO:0000313" key="9">
    <source>
        <dbReference type="EMBL" id="SHF06895.1"/>
    </source>
</evidence>
<evidence type="ECO:0000256" key="7">
    <source>
        <dbReference type="RuleBase" id="RU368020"/>
    </source>
</evidence>
<keyword evidence="6 7" id="KW-0411">Iron-sulfur</keyword>
<dbReference type="InterPro" id="IPR051269">
    <property type="entry name" value="Fe-S_cluster_ET"/>
</dbReference>
<sequence length="64" mass="7210">MKVEVDQTKCGTIGICVKECPEIFRFQEGSKKAVALMEEVPPQWRDKCREAARKCPNGAILITE</sequence>
<dbReference type="AlphaFoldDB" id="A0A1M4YM47"/>
<dbReference type="InterPro" id="IPR001080">
    <property type="entry name" value="3Fe4S_ferredoxin"/>
</dbReference>
<dbReference type="PRINTS" id="PR00352">
    <property type="entry name" value="3FE4SFRDOXIN"/>
</dbReference>
<dbReference type="RefSeq" id="WP_073038088.1">
    <property type="nucleotide sequence ID" value="NZ_FQVB01000010.1"/>
</dbReference>